<evidence type="ECO:0000313" key="2">
    <source>
        <dbReference type="Proteomes" id="UP000182314"/>
    </source>
</evidence>
<dbReference type="RefSeq" id="WP_244256210.1">
    <property type="nucleotide sequence ID" value="NZ_CP014007.2"/>
</dbReference>
<comment type="caution">
    <text evidence="1">The sequence shown here is derived from an EMBL/GenBank/DDBJ whole genome shotgun (WGS) entry which is preliminary data.</text>
</comment>
<dbReference type="AlphaFoldDB" id="A0AA94KN08"/>
<evidence type="ECO:0000313" key="1">
    <source>
        <dbReference type="EMBL" id="SFB67265.1"/>
    </source>
</evidence>
<dbReference type="Proteomes" id="UP000182314">
    <property type="component" value="Unassembled WGS sequence"/>
</dbReference>
<reference evidence="1 2" key="1">
    <citation type="submission" date="2016-10" db="EMBL/GenBank/DDBJ databases">
        <authorList>
            <person name="Varghese N."/>
            <person name="Submissions S."/>
        </authorList>
    </citation>
    <scope>NUCLEOTIDE SEQUENCE [LARGE SCALE GENOMIC DNA]</scope>
    <source>
        <strain evidence="1 2">CGMCC 1.7012</strain>
    </source>
</reference>
<name>A0AA94KN08_9ENTR</name>
<organism evidence="1 2">
    <name type="scientific">Kosakonia oryzae</name>
    <dbReference type="NCBI Taxonomy" id="497725"/>
    <lineage>
        <taxon>Bacteria</taxon>
        <taxon>Pseudomonadati</taxon>
        <taxon>Pseudomonadota</taxon>
        <taxon>Gammaproteobacteria</taxon>
        <taxon>Enterobacterales</taxon>
        <taxon>Enterobacteriaceae</taxon>
        <taxon>Kosakonia</taxon>
    </lineage>
</organism>
<gene>
    <name evidence="1" type="ORF">SAMN05216286_0177</name>
</gene>
<protein>
    <submittedName>
        <fullName evidence="1">Uncharacterized protein</fullName>
    </submittedName>
</protein>
<sequence length="319" mass="36215">MSENISIPFSFCRLNRAADFLGMSNEDLLSLALSEKIILCVRLDGLNSVLLVDGKPEELDEWYLSLKNDGSVLAAAFYLSKYTSFSIDRLSYDEENEQCIFHPRFYQSLDAKGNPLGNQSQSHSGRAYGLWVPQLPVINSIMNYGRSSLLWGSLGLYRTDENTPGLCLIPLPIHSDSNDIDDEDDSDECEENYPDVEIAANDLWITSEQVRKLLNHNGDYSDLPQCSDNETFLTADLVKKVNKNNQSAERHAINREKLYKYAISLLSKYPEECRGERKEISPEKWRDCIMARQNEIPPLPITNEDVILRHLRAAANNKG</sequence>
<accession>A0AA94KN08</accession>
<dbReference type="EMBL" id="FOKO01000001">
    <property type="protein sequence ID" value="SFB67265.1"/>
    <property type="molecule type" value="Genomic_DNA"/>
</dbReference>
<proteinExistence type="predicted"/>